<evidence type="ECO:0000256" key="4">
    <source>
        <dbReference type="ARBA" id="ARBA00022840"/>
    </source>
</evidence>
<dbReference type="InterPro" id="IPR017871">
    <property type="entry name" value="ABC_transporter-like_CS"/>
</dbReference>
<sequence length="287" mass="30655">MADTIHPIHHPAHQAAARGALEIRGLTKRYRVSGTPFTALQDIGLSVAPGEFVSIVGASGCGKSTLLRLIVGLERQFDGEILLDGRPVAGPGLDRAIVFQEHRLFPWLTAEENVALGLLKSHHPAADKRRLVREHLELVGLGAFAKAYPSQLSGGMSQRVAIARALVARPRILLLDEPFGALDALTRSHLQAELLRIVRAEGITAILVTHDVEEALYLGDRVVVMHPRPGRIAGIIPAGRLPLAEDGGAPGPGFGHDRADPAFIRLREAVLAELGAGHAQPPARRAA</sequence>
<comment type="similarity">
    <text evidence="1">Belongs to the ABC transporter superfamily.</text>
</comment>
<dbReference type="SUPFAM" id="SSF52540">
    <property type="entry name" value="P-loop containing nucleoside triphosphate hydrolases"/>
    <property type="match status" value="1"/>
</dbReference>
<dbReference type="InterPro" id="IPR003439">
    <property type="entry name" value="ABC_transporter-like_ATP-bd"/>
</dbReference>
<gene>
    <name evidence="6" type="ORF">HUE56_08665</name>
</gene>
<dbReference type="PANTHER" id="PTHR42788:SF13">
    <property type="entry name" value="ALIPHATIC SULFONATES IMPORT ATP-BINDING PROTEIN SSUB"/>
    <property type="match status" value="1"/>
</dbReference>
<dbReference type="PROSITE" id="PS00211">
    <property type="entry name" value="ABC_TRANSPORTER_1"/>
    <property type="match status" value="1"/>
</dbReference>
<evidence type="ECO:0000313" key="7">
    <source>
        <dbReference type="Proteomes" id="UP000509702"/>
    </source>
</evidence>
<keyword evidence="6" id="KW-0614">Plasmid</keyword>
<dbReference type="KEGG" id="aoz:HUE56_08665"/>
<proteinExistence type="inferred from homology"/>
<dbReference type="PROSITE" id="PS50893">
    <property type="entry name" value="ABC_TRANSPORTER_2"/>
    <property type="match status" value="1"/>
</dbReference>
<dbReference type="RefSeq" id="WP_149199829.1">
    <property type="nucleotide sequence ID" value="NZ_BSOV01000013.1"/>
</dbReference>
<dbReference type="PANTHER" id="PTHR42788">
    <property type="entry name" value="TAURINE IMPORT ATP-BINDING PROTEIN-RELATED"/>
    <property type="match status" value="1"/>
</dbReference>
<dbReference type="GO" id="GO:0016887">
    <property type="term" value="F:ATP hydrolysis activity"/>
    <property type="evidence" value="ECO:0007669"/>
    <property type="project" value="InterPro"/>
</dbReference>
<organism evidence="6 7">
    <name type="scientific">Azospirillum oryzae</name>
    <dbReference type="NCBI Taxonomy" id="286727"/>
    <lineage>
        <taxon>Bacteria</taxon>
        <taxon>Pseudomonadati</taxon>
        <taxon>Pseudomonadota</taxon>
        <taxon>Alphaproteobacteria</taxon>
        <taxon>Rhodospirillales</taxon>
        <taxon>Azospirillaceae</taxon>
        <taxon>Azospirillum</taxon>
    </lineage>
</organism>
<dbReference type="AlphaFoldDB" id="A0A6N1AG05"/>
<dbReference type="Gene3D" id="3.40.50.300">
    <property type="entry name" value="P-loop containing nucleotide triphosphate hydrolases"/>
    <property type="match status" value="1"/>
</dbReference>
<feature type="domain" description="ABC transporter" evidence="5">
    <location>
        <begin position="21"/>
        <end position="252"/>
    </location>
</feature>
<dbReference type="GO" id="GO:0005524">
    <property type="term" value="F:ATP binding"/>
    <property type="evidence" value="ECO:0007669"/>
    <property type="project" value="UniProtKB-KW"/>
</dbReference>
<geneLocation type="plasmid" evidence="6 7">
    <name>unnamed4</name>
</geneLocation>
<keyword evidence="2" id="KW-0813">Transport</keyword>
<evidence type="ECO:0000259" key="5">
    <source>
        <dbReference type="PROSITE" id="PS50893"/>
    </source>
</evidence>
<keyword evidence="4 6" id="KW-0067">ATP-binding</keyword>
<accession>A0A6N1AG05</accession>
<dbReference type="EMBL" id="CP054618">
    <property type="protein sequence ID" value="QKS50591.1"/>
    <property type="molecule type" value="Genomic_DNA"/>
</dbReference>
<dbReference type="InterPro" id="IPR003593">
    <property type="entry name" value="AAA+_ATPase"/>
</dbReference>
<name>A0A6N1AG05_9PROT</name>
<dbReference type="Proteomes" id="UP000509702">
    <property type="component" value="Plasmid unnamed4"/>
</dbReference>
<dbReference type="SMART" id="SM00382">
    <property type="entry name" value="AAA"/>
    <property type="match status" value="1"/>
</dbReference>
<dbReference type="CDD" id="cd03293">
    <property type="entry name" value="ABC_NrtD_SsuB_transporters"/>
    <property type="match status" value="1"/>
</dbReference>
<evidence type="ECO:0000313" key="6">
    <source>
        <dbReference type="EMBL" id="QKS50591.1"/>
    </source>
</evidence>
<dbReference type="OrthoDB" id="8016555at2"/>
<keyword evidence="7" id="KW-1185">Reference proteome</keyword>
<dbReference type="Pfam" id="PF00005">
    <property type="entry name" value="ABC_tran"/>
    <property type="match status" value="1"/>
</dbReference>
<keyword evidence="3" id="KW-0547">Nucleotide-binding</keyword>
<protein>
    <submittedName>
        <fullName evidence="6">ABC transporter ATP-binding protein</fullName>
    </submittedName>
</protein>
<evidence type="ECO:0000256" key="3">
    <source>
        <dbReference type="ARBA" id="ARBA00022741"/>
    </source>
</evidence>
<reference evidence="6 7" key="1">
    <citation type="submission" date="2020-06" db="EMBL/GenBank/DDBJ databases">
        <title>Complete genome of Azosprillum oryzae KACC14407.</title>
        <authorList>
            <person name="Kim M."/>
            <person name="Park Y.-J."/>
            <person name="Shin J.-H."/>
        </authorList>
    </citation>
    <scope>NUCLEOTIDE SEQUENCE [LARGE SCALE GENOMIC DNA]</scope>
    <source>
        <strain evidence="6 7">KACC 14407</strain>
        <plasmid evidence="6 7">unnamed4</plasmid>
    </source>
</reference>
<dbReference type="InterPro" id="IPR050166">
    <property type="entry name" value="ABC_transporter_ATP-bind"/>
</dbReference>
<evidence type="ECO:0000256" key="2">
    <source>
        <dbReference type="ARBA" id="ARBA00022448"/>
    </source>
</evidence>
<dbReference type="InterPro" id="IPR027417">
    <property type="entry name" value="P-loop_NTPase"/>
</dbReference>
<evidence type="ECO:0000256" key="1">
    <source>
        <dbReference type="ARBA" id="ARBA00005417"/>
    </source>
</evidence>